<dbReference type="InParanoid" id="B9RNI8"/>
<dbReference type="KEGG" id="rcu:8265165"/>
<evidence type="ECO:0000256" key="1">
    <source>
        <dbReference type="SAM" id="MobiDB-lite"/>
    </source>
</evidence>
<accession>B9RNI8</accession>
<name>B9RNI8_RICCO</name>
<feature type="region of interest" description="Disordered" evidence="1">
    <location>
        <begin position="34"/>
        <end position="198"/>
    </location>
</feature>
<dbReference type="eggNOG" id="ENOG502S2P8">
    <property type="taxonomic scope" value="Eukaryota"/>
</dbReference>
<keyword evidence="3" id="KW-1185">Reference proteome</keyword>
<dbReference type="OMA" id="WPDESKS"/>
<feature type="compositionally biased region" description="Basic and acidic residues" evidence="1">
    <location>
        <begin position="64"/>
        <end position="78"/>
    </location>
</feature>
<protein>
    <submittedName>
        <fullName evidence="2">Uncharacterized protein</fullName>
    </submittedName>
</protein>
<proteinExistence type="predicted"/>
<reference evidence="3" key="1">
    <citation type="journal article" date="2010" name="Nat. Biotechnol.">
        <title>Draft genome sequence of the oilseed species Ricinus communis.</title>
        <authorList>
            <person name="Chan A.P."/>
            <person name="Crabtree J."/>
            <person name="Zhao Q."/>
            <person name="Lorenzi H."/>
            <person name="Orvis J."/>
            <person name="Puiu D."/>
            <person name="Melake-Berhan A."/>
            <person name="Jones K.M."/>
            <person name="Redman J."/>
            <person name="Chen G."/>
            <person name="Cahoon E.B."/>
            <person name="Gedil M."/>
            <person name="Stanke M."/>
            <person name="Haas B.J."/>
            <person name="Wortman J.R."/>
            <person name="Fraser-Liggett C.M."/>
            <person name="Ravel J."/>
            <person name="Rabinowicz P.D."/>
        </authorList>
    </citation>
    <scope>NUCLEOTIDE SEQUENCE [LARGE SCALE GENOMIC DNA]</scope>
    <source>
        <strain evidence="3">cv. Hale</strain>
    </source>
</reference>
<dbReference type="AlphaFoldDB" id="B9RNI8"/>
<sequence>MEQSRLAAAATRFYRLLYLARHNQAAQRRFAAVATGRTGDPAVYSEERNRELKPAVYSGDPEETENKYEPESAKRDVESEAETEYRTTSSKGTEALTPPRPPHASSPRLVSIGVNNPVEPHIQQKRENSTLEETSCAGLDGTPWPKQKEKGEEEDEDENEYYRHHKASPLSEIEIADTRKPITRATDGSADAGKGRDVIGWLPEQLETAEETMERARRIWTENATRGDPDSPQGRVLRVLRGEWF</sequence>
<dbReference type="STRING" id="3988.B9RNI8"/>
<dbReference type="PANTHER" id="PTHR35985:SF1">
    <property type="entry name" value="OS07G0675200 PROTEIN"/>
    <property type="match status" value="1"/>
</dbReference>
<evidence type="ECO:0000313" key="3">
    <source>
        <dbReference type="Proteomes" id="UP000008311"/>
    </source>
</evidence>
<gene>
    <name evidence="2" type="ORF">RCOM_1348200</name>
</gene>
<evidence type="ECO:0000313" key="2">
    <source>
        <dbReference type="EMBL" id="EEF47311.1"/>
    </source>
</evidence>
<dbReference type="OrthoDB" id="779250at2759"/>
<dbReference type="Proteomes" id="UP000008311">
    <property type="component" value="Unassembled WGS sequence"/>
</dbReference>
<dbReference type="PANTHER" id="PTHR35985">
    <property type="entry name" value="OS07G0675200 PROTEIN"/>
    <property type="match status" value="1"/>
</dbReference>
<dbReference type="EMBL" id="EQ973790">
    <property type="protein sequence ID" value="EEF47311.1"/>
    <property type="molecule type" value="Genomic_DNA"/>
</dbReference>
<organism evidence="2 3">
    <name type="scientific">Ricinus communis</name>
    <name type="common">Castor bean</name>
    <dbReference type="NCBI Taxonomy" id="3988"/>
    <lineage>
        <taxon>Eukaryota</taxon>
        <taxon>Viridiplantae</taxon>
        <taxon>Streptophyta</taxon>
        <taxon>Embryophyta</taxon>
        <taxon>Tracheophyta</taxon>
        <taxon>Spermatophyta</taxon>
        <taxon>Magnoliopsida</taxon>
        <taxon>eudicotyledons</taxon>
        <taxon>Gunneridae</taxon>
        <taxon>Pentapetalae</taxon>
        <taxon>rosids</taxon>
        <taxon>fabids</taxon>
        <taxon>Malpighiales</taxon>
        <taxon>Euphorbiaceae</taxon>
        <taxon>Acalyphoideae</taxon>
        <taxon>Acalypheae</taxon>
        <taxon>Ricinus</taxon>
    </lineage>
</organism>